<dbReference type="AlphaFoldDB" id="A0AA37VFF2"/>
<reference evidence="3" key="1">
    <citation type="submission" date="2022-08" db="EMBL/GenBank/DDBJ databases">
        <title>Draft genome sequencing of Roseisolibacter agri AW1220.</title>
        <authorList>
            <person name="Tobiishi Y."/>
            <person name="Tonouchi A."/>
        </authorList>
    </citation>
    <scope>NUCLEOTIDE SEQUENCE</scope>
    <source>
        <strain evidence="3">AW1220</strain>
    </source>
</reference>
<feature type="region of interest" description="Disordered" evidence="1">
    <location>
        <begin position="1"/>
        <end position="23"/>
    </location>
</feature>
<dbReference type="Proteomes" id="UP001161325">
    <property type="component" value="Unassembled WGS sequence"/>
</dbReference>
<dbReference type="EMBL" id="BRXS01000005">
    <property type="protein sequence ID" value="GLC26774.1"/>
    <property type="molecule type" value="Genomic_DNA"/>
</dbReference>
<evidence type="ECO:0000313" key="3">
    <source>
        <dbReference type="EMBL" id="GLC26774.1"/>
    </source>
</evidence>
<accession>A0AA37VFF2</accession>
<dbReference type="InterPro" id="IPR041916">
    <property type="entry name" value="Anti_sigma_zinc_sf"/>
</dbReference>
<protein>
    <recommendedName>
        <fullName evidence="2">Putative zinc-finger domain-containing protein</fullName>
    </recommendedName>
</protein>
<feature type="domain" description="Putative zinc-finger" evidence="2">
    <location>
        <begin position="33"/>
        <end position="63"/>
    </location>
</feature>
<evidence type="ECO:0000313" key="4">
    <source>
        <dbReference type="Proteomes" id="UP001161325"/>
    </source>
</evidence>
<organism evidence="3 4">
    <name type="scientific">Roseisolibacter agri</name>
    <dbReference type="NCBI Taxonomy" id="2014610"/>
    <lineage>
        <taxon>Bacteria</taxon>
        <taxon>Pseudomonadati</taxon>
        <taxon>Gemmatimonadota</taxon>
        <taxon>Gemmatimonadia</taxon>
        <taxon>Gemmatimonadales</taxon>
        <taxon>Gemmatimonadaceae</taxon>
        <taxon>Roseisolibacter</taxon>
    </lineage>
</organism>
<dbReference type="RefSeq" id="WP_284351228.1">
    <property type="nucleotide sequence ID" value="NZ_BRXS01000005.1"/>
</dbReference>
<dbReference type="InterPro" id="IPR027383">
    <property type="entry name" value="Znf_put"/>
</dbReference>
<sequence>MTDPRHPIGPLGALPATDPRDDAAREARHALLRDLLAAYGDGELPAETASQIEAHLVGCERCRRELDVHDSVRRRLGSEPTASASPALRARIAAAVAATPIPAPVVAPAPRRGLRVAVAAAAVLAALATGGLAWRARVAPDVPLQRVAATVAAVPLLHDVVADFRRVAAGDLPGRARDLDGVRAAVPFPVAPLQSDRLRLLGAWTTDLAGEPAAVLAYRWNDRLLLQYIVSEERFFRAPAVRASVAGGHVAGAVDGAQAMVAWPAAAAGVVVVSDVALERLAAVVVAARVAGLPAGGAD</sequence>
<evidence type="ECO:0000259" key="2">
    <source>
        <dbReference type="Pfam" id="PF13490"/>
    </source>
</evidence>
<name>A0AA37VFF2_9BACT</name>
<comment type="caution">
    <text evidence="3">The sequence shown here is derived from an EMBL/GenBank/DDBJ whole genome shotgun (WGS) entry which is preliminary data.</text>
</comment>
<keyword evidence="4" id="KW-1185">Reference proteome</keyword>
<dbReference type="Pfam" id="PF13490">
    <property type="entry name" value="zf-HC2"/>
    <property type="match status" value="1"/>
</dbReference>
<gene>
    <name evidence="3" type="ORF">rosag_32870</name>
</gene>
<evidence type="ECO:0000256" key="1">
    <source>
        <dbReference type="SAM" id="MobiDB-lite"/>
    </source>
</evidence>
<dbReference type="Gene3D" id="1.10.10.1320">
    <property type="entry name" value="Anti-sigma factor, zinc-finger domain"/>
    <property type="match status" value="1"/>
</dbReference>
<proteinExistence type="predicted"/>